<feature type="transmembrane region" description="Helical" evidence="5">
    <location>
        <begin position="81"/>
        <end position="99"/>
    </location>
</feature>
<dbReference type="GO" id="GO:0016746">
    <property type="term" value="F:acyltransferase activity"/>
    <property type="evidence" value="ECO:0007669"/>
    <property type="project" value="UniProtKB-KW"/>
</dbReference>
<sequence length="224" mass="25383">MAIGLGKMFGFHFLENFNYPFISKSISEFWRRWHISLGTWFRDYVYIPMGGSRVGTWKWLRNALVVWLLTGMWHGADWPFIVWGLFIAAFVIAEKLFLLKLLEKLPSFLSRVYFLLVLLVSMVIFNGKGIEGSFSDLKSFVGASGIPFTNPDTNYYLLSNAVLLTTAVIASTPLLKTILGKLKSSDKGQKITNAAEITVCFLLLTAAVAYLIDGSFNPFLYFRF</sequence>
<evidence type="ECO:0000256" key="5">
    <source>
        <dbReference type="SAM" id="Phobius"/>
    </source>
</evidence>
<dbReference type="EMBL" id="VSSQ01067156">
    <property type="protein sequence ID" value="MPN19569.1"/>
    <property type="molecule type" value="Genomic_DNA"/>
</dbReference>
<evidence type="ECO:0000313" key="6">
    <source>
        <dbReference type="EMBL" id="MPN19569.1"/>
    </source>
</evidence>
<keyword evidence="4 5" id="KW-0472">Membrane</keyword>
<reference evidence="6" key="1">
    <citation type="submission" date="2019-08" db="EMBL/GenBank/DDBJ databases">
        <authorList>
            <person name="Kucharzyk K."/>
            <person name="Murdoch R.W."/>
            <person name="Higgins S."/>
            <person name="Loffler F."/>
        </authorList>
    </citation>
    <scope>NUCLEOTIDE SEQUENCE</scope>
</reference>
<accession>A0A645G182</accession>
<keyword evidence="2 5" id="KW-0812">Transmembrane</keyword>
<comment type="subcellular location">
    <subcellularLocation>
        <location evidence="1">Membrane</location>
        <topology evidence="1">Multi-pass membrane protein</topology>
    </subcellularLocation>
</comment>
<dbReference type="InterPro" id="IPR051085">
    <property type="entry name" value="MB_O-acyltransferase"/>
</dbReference>
<evidence type="ECO:0000256" key="4">
    <source>
        <dbReference type="ARBA" id="ARBA00023136"/>
    </source>
</evidence>
<dbReference type="EC" id="2.3.1.-" evidence="6"/>
<evidence type="ECO:0000256" key="1">
    <source>
        <dbReference type="ARBA" id="ARBA00004141"/>
    </source>
</evidence>
<evidence type="ECO:0000256" key="3">
    <source>
        <dbReference type="ARBA" id="ARBA00022989"/>
    </source>
</evidence>
<evidence type="ECO:0000256" key="2">
    <source>
        <dbReference type="ARBA" id="ARBA00022692"/>
    </source>
</evidence>
<dbReference type="PANTHER" id="PTHR13285">
    <property type="entry name" value="ACYLTRANSFERASE"/>
    <property type="match status" value="1"/>
</dbReference>
<feature type="transmembrane region" description="Helical" evidence="5">
    <location>
        <begin position="155"/>
        <end position="179"/>
    </location>
</feature>
<dbReference type="Pfam" id="PF03062">
    <property type="entry name" value="MBOAT"/>
    <property type="match status" value="1"/>
</dbReference>
<proteinExistence type="predicted"/>
<keyword evidence="6" id="KW-0012">Acyltransferase</keyword>
<dbReference type="AlphaFoldDB" id="A0A645G182"/>
<organism evidence="6">
    <name type="scientific">bioreactor metagenome</name>
    <dbReference type="NCBI Taxonomy" id="1076179"/>
    <lineage>
        <taxon>unclassified sequences</taxon>
        <taxon>metagenomes</taxon>
        <taxon>ecological metagenomes</taxon>
    </lineage>
</organism>
<feature type="transmembrane region" description="Helical" evidence="5">
    <location>
        <begin position="191"/>
        <end position="212"/>
    </location>
</feature>
<dbReference type="InterPro" id="IPR004299">
    <property type="entry name" value="MBOAT_fam"/>
</dbReference>
<feature type="transmembrane region" description="Helical" evidence="5">
    <location>
        <begin position="59"/>
        <end position="75"/>
    </location>
</feature>
<gene>
    <name evidence="6" type="primary">patA_70</name>
    <name evidence="6" type="ORF">SDC9_166940</name>
</gene>
<dbReference type="PANTHER" id="PTHR13285:SF23">
    <property type="entry name" value="TEICHOIC ACID D-ALANYLTRANSFERASE"/>
    <property type="match status" value="1"/>
</dbReference>
<comment type="caution">
    <text evidence="6">The sequence shown here is derived from an EMBL/GenBank/DDBJ whole genome shotgun (WGS) entry which is preliminary data.</text>
</comment>
<keyword evidence="6" id="KW-0808">Transferase</keyword>
<feature type="transmembrane region" description="Helical" evidence="5">
    <location>
        <begin position="111"/>
        <end position="130"/>
    </location>
</feature>
<dbReference type="GO" id="GO:0016020">
    <property type="term" value="C:membrane"/>
    <property type="evidence" value="ECO:0007669"/>
    <property type="project" value="UniProtKB-SubCell"/>
</dbReference>
<name>A0A645G182_9ZZZZ</name>
<protein>
    <submittedName>
        <fullName evidence="6">Peptidoglycan O-acetyltransferase</fullName>
        <ecNumber evidence="6">2.3.1.-</ecNumber>
    </submittedName>
</protein>
<keyword evidence="3 5" id="KW-1133">Transmembrane helix</keyword>